<proteinExistence type="predicted"/>
<feature type="domain" description="Cytidyltransferase-like" evidence="11">
    <location>
        <begin position="911"/>
        <end position="1073"/>
    </location>
</feature>
<dbReference type="GO" id="GO:0009435">
    <property type="term" value="P:NAD+ biosynthetic process"/>
    <property type="evidence" value="ECO:0007669"/>
    <property type="project" value="InterPro"/>
</dbReference>
<evidence type="ECO:0000256" key="3">
    <source>
        <dbReference type="ARBA" id="ARBA00012389"/>
    </source>
</evidence>
<accession>A0A6N7XLA7</accession>
<comment type="catalytic activity">
    <reaction evidence="10">
        <text>nicotinate beta-D-ribonucleotide + ATP + H(+) = deamido-NAD(+) + diphosphate</text>
        <dbReference type="Rhea" id="RHEA:22860"/>
        <dbReference type="ChEBI" id="CHEBI:15378"/>
        <dbReference type="ChEBI" id="CHEBI:30616"/>
        <dbReference type="ChEBI" id="CHEBI:33019"/>
        <dbReference type="ChEBI" id="CHEBI:57502"/>
        <dbReference type="ChEBI" id="CHEBI:58437"/>
        <dbReference type="EC" id="2.7.7.18"/>
    </reaction>
</comment>
<dbReference type="InterPro" id="IPR003607">
    <property type="entry name" value="HD/PDEase_dom"/>
</dbReference>
<evidence type="ECO:0000259" key="11">
    <source>
        <dbReference type="Pfam" id="PF01467"/>
    </source>
</evidence>
<protein>
    <recommendedName>
        <fullName evidence="3">nicotinate-nucleotide adenylyltransferase</fullName>
        <ecNumber evidence="3">2.7.7.18</ecNumber>
    </recommendedName>
</protein>
<evidence type="ECO:0000256" key="7">
    <source>
        <dbReference type="ARBA" id="ARBA00022741"/>
    </source>
</evidence>
<reference evidence="12 13" key="1">
    <citation type="submission" date="2019-09" db="EMBL/GenBank/DDBJ databases">
        <title>In-depth cultivation of the pig gut microbiome towards novel bacterial diversity and tailored functional studies.</title>
        <authorList>
            <person name="Wylensek D."/>
            <person name="Hitch T.C.A."/>
            <person name="Clavel T."/>
        </authorList>
    </citation>
    <scope>NUCLEOTIDE SEQUENCE [LARGE SCALE GENOMIC DNA]</scope>
    <source>
        <strain evidence="12 13">WCA3-693-APC-4?</strain>
    </source>
</reference>
<dbReference type="GO" id="GO:0004515">
    <property type="term" value="F:nicotinate-nucleotide adenylyltransferase activity"/>
    <property type="evidence" value="ECO:0007669"/>
    <property type="project" value="UniProtKB-EC"/>
</dbReference>
<keyword evidence="13" id="KW-1185">Reference proteome</keyword>
<dbReference type="SUPFAM" id="SSF52374">
    <property type="entry name" value="Nucleotidylyl transferase"/>
    <property type="match status" value="1"/>
</dbReference>
<organism evidence="12 13">
    <name type="scientific">Tissierella pigra</name>
    <dbReference type="NCBI Taxonomy" id="2607614"/>
    <lineage>
        <taxon>Bacteria</taxon>
        <taxon>Bacillati</taxon>
        <taxon>Bacillota</taxon>
        <taxon>Tissierellia</taxon>
        <taxon>Tissierellales</taxon>
        <taxon>Tissierellaceae</taxon>
        <taxon>Tissierella</taxon>
    </lineage>
</organism>
<dbReference type="InterPro" id="IPR016024">
    <property type="entry name" value="ARM-type_fold"/>
</dbReference>
<evidence type="ECO:0000256" key="4">
    <source>
        <dbReference type="ARBA" id="ARBA00022642"/>
    </source>
</evidence>
<keyword evidence="6" id="KW-0548">Nucleotidyltransferase</keyword>
<gene>
    <name evidence="12" type="ORF">FYJ83_15255</name>
</gene>
<evidence type="ECO:0000256" key="6">
    <source>
        <dbReference type="ARBA" id="ARBA00022695"/>
    </source>
</evidence>
<keyword evidence="4" id="KW-0662">Pyridine nucleotide biosynthesis</keyword>
<dbReference type="InterPro" id="IPR005248">
    <property type="entry name" value="NadD/NMNAT"/>
</dbReference>
<dbReference type="EMBL" id="VUNQ01000044">
    <property type="protein sequence ID" value="MSU02819.1"/>
    <property type="molecule type" value="Genomic_DNA"/>
</dbReference>
<comment type="caution">
    <text evidence="12">The sequence shown here is derived from an EMBL/GenBank/DDBJ whole genome shotgun (WGS) entry which is preliminary data.</text>
</comment>
<keyword evidence="5 12" id="KW-0808">Transferase</keyword>
<sequence>MKAEIYDFLIKEIEKNYLLRYKETLYKYINSEKFQSKLDNYLKDRDFSVFSLFDLFIDYFNQYDSGSSRDYIVQIFNWLNNKSFPHKGINEFNFDLVPIYEFFLKVLNYSLDKIESTNNSDFTNKYPLTFLTSEEELMNNITPEYFTFKDVFYNCYIKELMYLDMAITGHNTIHHVIGVNYLSMYIARQLNSLGLPVDLGVVAGTSLGHDIGKYGVLKDEINRVPYLHYYYTEEWFKRFNMDKIGHIATNHSTWDLELENLSIESLILIYSDFRVKNKVENNVYKMYIFSLEDSFDVILDKLDNVDVAKENRYKKVYKKLKDFEDYIISLGLDTTLNNQLIQLQKKPFELMNKKEVLDNIKYISIEHNIYLMSKLTDSSSFNAIIEMARGETNWRKLRLYLQIFKEYSIYLTQEQKTTTLHFLWDLLLHTGEDIRKEAAELIGRLIALFDEEYRKELPSSVKSYETKESSEILLDEFLNKLLYPDHKVADSQREWLYNLKNIIKSLFEVSHGSNYNKYFDVLNKYYDNYNDLSIAAQFYLSQTINYIPIKALDNNRLLKLYTYILKQLDSDNIEIRLSTLDIIYEILNTTNNIMFIASIRNWIIANLQKSSIPADNYLKYIIGMKINISPNYQEILDSNYAENQNDTSEIFLENLKTATEWVKKKVNIDILYDQVVKNPKGKGLHTAMHLCNILKVSAIERIRNYSGETLLNIFHLLSPEEKNDVAVELLRALEMDNYQFTKFIPYYLGQLLLYLPPNELDEIIDDFEDKIKTVSSRVVFLLLNTIVISIENYGEYIKRFEEEQEIYYKRRDRLLGLLSIAMASYDKDIKNESLMILSSNLFESKTLSLDEKFNIFDRIGKKILTLLYTDKEDDFLFYSNAASLNHIYRFISLYEFYHKDLVKINKQKIAFFPGSFDPFSLGHKEIAIEIRDQGFQVYLAVDEFSWSKRTEPHIFRRNIINMSIALENDIYLFPKDIPINISNPNDLYKLKELFPSDDVYIVVGSDVLVNASAYKIESPILDFPHIIFDRKSSISKDDDEKKLEESIENIRANIIRLSLPPQYEDISSSQIRKNIDLNRDISKFIDPLAESYIYDYGLYLREPQYKTLLQSKTLEVNVARNLSEKLLNEIKEQFGEVINIKHLESLRNKLSYRILLVREANSHELLGFSTFYWIRQSILYDEFNNSSITEYIRQSVKGRIVLISGVCVKNNSDYLIETVLNETLSVAINRDYNYAIYNNSLTKEINPKVEKQLLLQGFAMTDFIYNNSPIFMVNMNNPITLNLDLENMLKPPYSTNLKVLETIRDTRIRLKEALVNLYPGELLLTYNRDMTYSKLIQKICDTNGVSIIQSSRRILGPNMCVPFGSILNSSIVPNTVTKTMHTEKVFKSNIIDFNIEAYPHYLNLAEQAKILKSFNRPVILVDDLLHKGYRINVIEPILKSMGIEIKKVILGILSGRGSEIGKEKNLPLDYAYFIPNLKLWFNESSQYPFIGGDMVDKTILQSSSIPSINMILPYVAPKFIKNTKNDAIYNLSEICLKNSFMIFKSIEEVYQSINQKSLNIKGLDEIIVSLRHPDTRNINSTRNIKPSACIDMDLEYLMRLENIIRR</sequence>
<evidence type="ECO:0000256" key="5">
    <source>
        <dbReference type="ARBA" id="ARBA00022679"/>
    </source>
</evidence>
<evidence type="ECO:0000256" key="9">
    <source>
        <dbReference type="ARBA" id="ARBA00023027"/>
    </source>
</evidence>
<dbReference type="CDD" id="cd00077">
    <property type="entry name" value="HDc"/>
    <property type="match status" value="1"/>
</dbReference>
<evidence type="ECO:0000256" key="8">
    <source>
        <dbReference type="ARBA" id="ARBA00022840"/>
    </source>
</evidence>
<evidence type="ECO:0000256" key="10">
    <source>
        <dbReference type="ARBA" id="ARBA00048721"/>
    </source>
</evidence>
<keyword evidence="7" id="KW-0547">Nucleotide-binding</keyword>
<dbReference type="SUPFAM" id="SSF48371">
    <property type="entry name" value="ARM repeat"/>
    <property type="match status" value="1"/>
</dbReference>
<evidence type="ECO:0000313" key="12">
    <source>
        <dbReference type="EMBL" id="MSU02819.1"/>
    </source>
</evidence>
<name>A0A6N7XLA7_9FIRM</name>
<dbReference type="PANTHER" id="PTHR39321">
    <property type="entry name" value="NICOTINATE-NUCLEOTIDE ADENYLYLTRANSFERASE-RELATED"/>
    <property type="match status" value="1"/>
</dbReference>
<dbReference type="SUPFAM" id="SSF109604">
    <property type="entry name" value="HD-domain/PDEase-like"/>
    <property type="match status" value="1"/>
</dbReference>
<comment type="function">
    <text evidence="1">Catalyzes the reversible adenylation of nicotinate mononucleotide (NaMN) to nicotinic acid adenine dinucleotide (NaAD).</text>
</comment>
<evidence type="ECO:0000256" key="1">
    <source>
        <dbReference type="ARBA" id="ARBA00002324"/>
    </source>
</evidence>
<dbReference type="InterPro" id="IPR014729">
    <property type="entry name" value="Rossmann-like_a/b/a_fold"/>
</dbReference>
<keyword evidence="8" id="KW-0067">ATP-binding</keyword>
<evidence type="ECO:0000256" key="2">
    <source>
        <dbReference type="ARBA" id="ARBA00005019"/>
    </source>
</evidence>
<comment type="pathway">
    <text evidence="2">Cofactor biosynthesis; NAD(+) biosynthesis; deamido-NAD(+) from nicotinate D-ribonucleotide: step 1/1.</text>
</comment>
<evidence type="ECO:0000313" key="13">
    <source>
        <dbReference type="Proteomes" id="UP000469523"/>
    </source>
</evidence>
<dbReference type="Gene3D" id="3.40.50.620">
    <property type="entry name" value="HUPs"/>
    <property type="match status" value="1"/>
</dbReference>
<dbReference type="Pfam" id="PF01467">
    <property type="entry name" value="CTP_transf_like"/>
    <property type="match status" value="1"/>
</dbReference>
<dbReference type="InterPro" id="IPR004821">
    <property type="entry name" value="Cyt_trans-like"/>
</dbReference>
<dbReference type="EC" id="2.7.7.18" evidence="3"/>
<dbReference type="RefSeq" id="WP_154442023.1">
    <property type="nucleotide sequence ID" value="NZ_VUNQ01000044.1"/>
</dbReference>
<dbReference type="PANTHER" id="PTHR39321:SF3">
    <property type="entry name" value="PHOSPHOPANTETHEINE ADENYLYLTRANSFERASE"/>
    <property type="match status" value="1"/>
</dbReference>
<dbReference type="Proteomes" id="UP000469523">
    <property type="component" value="Unassembled WGS sequence"/>
</dbReference>
<keyword evidence="9" id="KW-0520">NAD</keyword>
<dbReference type="GO" id="GO:0005524">
    <property type="term" value="F:ATP binding"/>
    <property type="evidence" value="ECO:0007669"/>
    <property type="project" value="UniProtKB-KW"/>
</dbReference>